<dbReference type="AlphaFoldDB" id="A0A7W6D7N6"/>
<dbReference type="GO" id="GO:0005737">
    <property type="term" value="C:cytoplasm"/>
    <property type="evidence" value="ECO:0007669"/>
    <property type="project" value="TreeGrafter"/>
</dbReference>
<feature type="domain" description="FAD dependent oxidoreductase" evidence="2">
    <location>
        <begin position="37"/>
        <end position="389"/>
    </location>
</feature>
<keyword evidence="4" id="KW-1185">Reference proteome</keyword>
<dbReference type="Proteomes" id="UP000574761">
    <property type="component" value="Unassembled WGS sequence"/>
</dbReference>
<dbReference type="PANTHER" id="PTHR13847:SF201">
    <property type="entry name" value="PUTATIBE OXIDOREDUCTASE"/>
    <property type="match status" value="1"/>
</dbReference>
<keyword evidence="1" id="KW-0560">Oxidoreductase</keyword>
<dbReference type="SUPFAM" id="SSF51905">
    <property type="entry name" value="FAD/NAD(P)-binding domain"/>
    <property type="match status" value="1"/>
</dbReference>
<evidence type="ECO:0000259" key="2">
    <source>
        <dbReference type="Pfam" id="PF01266"/>
    </source>
</evidence>
<dbReference type="Pfam" id="PF01266">
    <property type="entry name" value="DAO"/>
    <property type="match status" value="1"/>
</dbReference>
<organism evidence="3 4">
    <name type="scientific">Mycoplana azooxidifex</name>
    <dbReference type="NCBI Taxonomy" id="1636188"/>
    <lineage>
        <taxon>Bacteria</taxon>
        <taxon>Pseudomonadati</taxon>
        <taxon>Pseudomonadota</taxon>
        <taxon>Alphaproteobacteria</taxon>
        <taxon>Hyphomicrobiales</taxon>
        <taxon>Rhizobiaceae</taxon>
        <taxon>Mycoplana</taxon>
    </lineage>
</organism>
<dbReference type="PANTHER" id="PTHR13847">
    <property type="entry name" value="SARCOSINE DEHYDROGENASE-RELATED"/>
    <property type="match status" value="1"/>
</dbReference>
<dbReference type="InterPro" id="IPR036188">
    <property type="entry name" value="FAD/NAD-bd_sf"/>
</dbReference>
<dbReference type="RefSeq" id="WP_183806509.1">
    <property type="nucleotide sequence ID" value="NZ_JACIEE010000007.1"/>
</dbReference>
<name>A0A7W6D7N6_9HYPH</name>
<protein>
    <submittedName>
        <fullName evidence="3">Glycine/D-amino acid oxidase-like deaminating enzyme</fullName>
    </submittedName>
</protein>
<dbReference type="Gene3D" id="3.30.9.10">
    <property type="entry name" value="D-Amino Acid Oxidase, subunit A, domain 2"/>
    <property type="match status" value="1"/>
</dbReference>
<proteinExistence type="predicted"/>
<evidence type="ECO:0000256" key="1">
    <source>
        <dbReference type="ARBA" id="ARBA00023002"/>
    </source>
</evidence>
<dbReference type="GO" id="GO:0016491">
    <property type="term" value="F:oxidoreductase activity"/>
    <property type="evidence" value="ECO:0007669"/>
    <property type="project" value="UniProtKB-KW"/>
</dbReference>
<comment type="caution">
    <text evidence="3">The sequence shown here is derived from an EMBL/GenBank/DDBJ whole genome shotgun (WGS) entry which is preliminary data.</text>
</comment>
<sequence length="406" mass="43738">MQAITRKRKLRSSDPLWSHTRGIGVATEGALSDRDVDVLIVGAGIGGALMATALLDRGLDIVLVDRRKPVHGSSMASTAMIQHEIDVPLHRLAAQRGVAEARRIWQRSARAVESLTTLVGSLGIDCQMQRRKTLYLAGDAYGARAIRSEAEARAKAGLSADLKSGAALRQEFGIDRTAAIVSDVSASANPAQLTAGLLRMARSKGVSIVEGVEITDIRSLGEGCVVATSRGELVQARHVVFCTGYEFLEAVAHKSHAIVSTWALATRPHHPRPGWLKDYLVWEGADPYLYFRSTPDGRIIVGGEDEASDTAFRDEAKRSAKSERLRKKLKALIGFEIEEPDYLWSAAFGVTSDGLPMIGRVPGFRNVHAAMGYGGNGITFSQIAAEILSAGILGHDDPDATLFSFR</sequence>
<evidence type="ECO:0000313" key="4">
    <source>
        <dbReference type="Proteomes" id="UP000574761"/>
    </source>
</evidence>
<evidence type="ECO:0000313" key="3">
    <source>
        <dbReference type="EMBL" id="MBB3978235.1"/>
    </source>
</evidence>
<reference evidence="3 4" key="1">
    <citation type="submission" date="2020-08" db="EMBL/GenBank/DDBJ databases">
        <title>Genomic Encyclopedia of Type Strains, Phase IV (KMG-IV): sequencing the most valuable type-strain genomes for metagenomic binning, comparative biology and taxonomic classification.</title>
        <authorList>
            <person name="Goeker M."/>
        </authorList>
    </citation>
    <scope>NUCLEOTIDE SEQUENCE [LARGE SCALE GENOMIC DNA]</scope>
    <source>
        <strain evidence="3 4">DSM 100211</strain>
    </source>
</reference>
<dbReference type="InterPro" id="IPR006076">
    <property type="entry name" value="FAD-dep_OxRdtase"/>
</dbReference>
<dbReference type="Gene3D" id="3.50.50.60">
    <property type="entry name" value="FAD/NAD(P)-binding domain"/>
    <property type="match status" value="1"/>
</dbReference>
<accession>A0A7W6D7N6</accession>
<gene>
    <name evidence="3" type="ORF">GGQ64_003469</name>
</gene>
<dbReference type="EMBL" id="JACIEE010000007">
    <property type="protein sequence ID" value="MBB3978235.1"/>
    <property type="molecule type" value="Genomic_DNA"/>
</dbReference>